<name>A0ABV1A7W6_9TELE</name>
<protein>
    <submittedName>
        <fullName evidence="2">Uncharacterized protein</fullName>
    </submittedName>
</protein>
<reference evidence="2 3" key="1">
    <citation type="submission" date="2021-06" db="EMBL/GenBank/DDBJ databases">
        <authorList>
            <person name="Palmer J.M."/>
        </authorList>
    </citation>
    <scope>NUCLEOTIDE SEQUENCE [LARGE SCALE GENOMIC DNA]</scope>
    <source>
        <strain evidence="2 3">AS_MEX2019</strain>
        <tissue evidence="2">Muscle</tissue>
    </source>
</reference>
<organism evidence="2 3">
    <name type="scientific">Ameca splendens</name>
    <dbReference type="NCBI Taxonomy" id="208324"/>
    <lineage>
        <taxon>Eukaryota</taxon>
        <taxon>Metazoa</taxon>
        <taxon>Chordata</taxon>
        <taxon>Craniata</taxon>
        <taxon>Vertebrata</taxon>
        <taxon>Euteleostomi</taxon>
        <taxon>Actinopterygii</taxon>
        <taxon>Neopterygii</taxon>
        <taxon>Teleostei</taxon>
        <taxon>Neoteleostei</taxon>
        <taxon>Acanthomorphata</taxon>
        <taxon>Ovalentaria</taxon>
        <taxon>Atherinomorphae</taxon>
        <taxon>Cyprinodontiformes</taxon>
        <taxon>Goodeidae</taxon>
        <taxon>Ameca</taxon>
    </lineage>
</organism>
<sequence>MEMRAMYGEEVEILPSALLQLEMEEIFEGPQLAWAPPGCAPGQNHFIPLCRFQSPPPPANGTAIASFTRRQQPLPGPPRQQQPLPTSPVGPVSSGMDEEEELLPSEPPEPLTILKVIHIKIRSSAKPRAHGIRSQSFKATVQRIN</sequence>
<evidence type="ECO:0000313" key="2">
    <source>
        <dbReference type="EMBL" id="MEQ2314077.1"/>
    </source>
</evidence>
<proteinExistence type="predicted"/>
<feature type="compositionally biased region" description="Polar residues" evidence="1">
    <location>
        <begin position="133"/>
        <end position="145"/>
    </location>
</feature>
<feature type="region of interest" description="Disordered" evidence="1">
    <location>
        <begin position="125"/>
        <end position="145"/>
    </location>
</feature>
<evidence type="ECO:0000313" key="3">
    <source>
        <dbReference type="Proteomes" id="UP001469553"/>
    </source>
</evidence>
<dbReference type="Proteomes" id="UP001469553">
    <property type="component" value="Unassembled WGS sequence"/>
</dbReference>
<feature type="compositionally biased region" description="Pro residues" evidence="1">
    <location>
        <begin position="74"/>
        <end position="88"/>
    </location>
</feature>
<feature type="region of interest" description="Disordered" evidence="1">
    <location>
        <begin position="52"/>
        <end position="109"/>
    </location>
</feature>
<dbReference type="EMBL" id="JAHRIP010085082">
    <property type="protein sequence ID" value="MEQ2314077.1"/>
    <property type="molecule type" value="Genomic_DNA"/>
</dbReference>
<evidence type="ECO:0000256" key="1">
    <source>
        <dbReference type="SAM" id="MobiDB-lite"/>
    </source>
</evidence>
<keyword evidence="3" id="KW-1185">Reference proteome</keyword>
<gene>
    <name evidence="2" type="ORF">AMECASPLE_008358</name>
</gene>
<comment type="caution">
    <text evidence="2">The sequence shown here is derived from an EMBL/GenBank/DDBJ whole genome shotgun (WGS) entry which is preliminary data.</text>
</comment>
<accession>A0ABV1A7W6</accession>